<evidence type="ECO:0000259" key="1">
    <source>
        <dbReference type="PROSITE" id="PS50943"/>
    </source>
</evidence>
<dbReference type="Proteomes" id="UP000198916">
    <property type="component" value="Unassembled WGS sequence"/>
</dbReference>
<feature type="domain" description="HTH cro/C1-type" evidence="1">
    <location>
        <begin position="47"/>
        <end position="101"/>
    </location>
</feature>
<dbReference type="STRING" id="332977.SAMN05421740_102767"/>
<dbReference type="InterPro" id="IPR010982">
    <property type="entry name" value="Lambda_DNA-bd_dom_sf"/>
</dbReference>
<evidence type="ECO:0000313" key="2">
    <source>
        <dbReference type="EMBL" id="SEK81239.1"/>
    </source>
</evidence>
<sequence>MKKEGKMHTRNAGVTKENNLISNWLEEYGDPAIDKLVKRNLAIANRIADILSQKNMKPADLAKTMGKQRSEISKWLTGTHSFSTKTITYIECALGEDIISVYAALQNATSSPTAMITEKYSKNTTIDVGGHGITNEQEVTVKAIHGTFKYPTAV</sequence>
<accession>A0A1H7K333</accession>
<reference evidence="3" key="1">
    <citation type="submission" date="2016-10" db="EMBL/GenBank/DDBJ databases">
        <authorList>
            <person name="Varghese N."/>
            <person name="Submissions S."/>
        </authorList>
    </citation>
    <scope>NUCLEOTIDE SEQUENCE [LARGE SCALE GENOMIC DNA]</scope>
    <source>
        <strain evidence="3">Jip14</strain>
    </source>
</reference>
<organism evidence="2 3">
    <name type="scientific">Parapedobacter koreensis</name>
    <dbReference type="NCBI Taxonomy" id="332977"/>
    <lineage>
        <taxon>Bacteria</taxon>
        <taxon>Pseudomonadati</taxon>
        <taxon>Bacteroidota</taxon>
        <taxon>Sphingobacteriia</taxon>
        <taxon>Sphingobacteriales</taxon>
        <taxon>Sphingobacteriaceae</taxon>
        <taxon>Parapedobacter</taxon>
    </lineage>
</organism>
<dbReference type="OrthoDB" id="770730at2"/>
<name>A0A1H7K333_9SPHI</name>
<dbReference type="SMART" id="SM00530">
    <property type="entry name" value="HTH_XRE"/>
    <property type="match status" value="1"/>
</dbReference>
<dbReference type="RefSeq" id="WP_090604202.1">
    <property type="nucleotide sequence ID" value="NZ_FNZR01000002.1"/>
</dbReference>
<dbReference type="AlphaFoldDB" id="A0A1H7K333"/>
<dbReference type="PROSITE" id="PS50943">
    <property type="entry name" value="HTH_CROC1"/>
    <property type="match status" value="1"/>
</dbReference>
<dbReference type="EMBL" id="FNZR01000002">
    <property type="protein sequence ID" value="SEK81239.1"/>
    <property type="molecule type" value="Genomic_DNA"/>
</dbReference>
<evidence type="ECO:0000313" key="3">
    <source>
        <dbReference type="Proteomes" id="UP000198916"/>
    </source>
</evidence>
<dbReference type="SUPFAM" id="SSF47413">
    <property type="entry name" value="lambda repressor-like DNA-binding domains"/>
    <property type="match status" value="1"/>
</dbReference>
<gene>
    <name evidence="2" type="ORF">SAMN05421740_102767</name>
</gene>
<protein>
    <recommendedName>
        <fullName evidence="1">HTH cro/C1-type domain-containing protein</fullName>
    </recommendedName>
</protein>
<dbReference type="Gene3D" id="1.10.260.40">
    <property type="entry name" value="lambda repressor-like DNA-binding domains"/>
    <property type="match status" value="1"/>
</dbReference>
<dbReference type="CDD" id="cd00093">
    <property type="entry name" value="HTH_XRE"/>
    <property type="match status" value="1"/>
</dbReference>
<dbReference type="GO" id="GO:0003677">
    <property type="term" value="F:DNA binding"/>
    <property type="evidence" value="ECO:0007669"/>
    <property type="project" value="InterPro"/>
</dbReference>
<keyword evidence="3" id="KW-1185">Reference proteome</keyword>
<dbReference type="InterPro" id="IPR001387">
    <property type="entry name" value="Cro/C1-type_HTH"/>
</dbReference>
<proteinExistence type="predicted"/>